<accession>A0AAD8K5K4</accession>
<dbReference type="EMBL" id="JAUHHV010000009">
    <property type="protein sequence ID" value="KAK1413500.1"/>
    <property type="molecule type" value="Genomic_DNA"/>
</dbReference>
<dbReference type="Proteomes" id="UP001229421">
    <property type="component" value="Unassembled WGS sequence"/>
</dbReference>
<name>A0AAD8K5K4_TARER</name>
<dbReference type="AlphaFoldDB" id="A0AAD8K5K4"/>
<keyword evidence="2" id="KW-1185">Reference proteome</keyword>
<organism evidence="1 2">
    <name type="scientific">Tagetes erecta</name>
    <name type="common">African marigold</name>
    <dbReference type="NCBI Taxonomy" id="13708"/>
    <lineage>
        <taxon>Eukaryota</taxon>
        <taxon>Viridiplantae</taxon>
        <taxon>Streptophyta</taxon>
        <taxon>Embryophyta</taxon>
        <taxon>Tracheophyta</taxon>
        <taxon>Spermatophyta</taxon>
        <taxon>Magnoliopsida</taxon>
        <taxon>eudicotyledons</taxon>
        <taxon>Gunneridae</taxon>
        <taxon>Pentapetalae</taxon>
        <taxon>asterids</taxon>
        <taxon>campanulids</taxon>
        <taxon>Asterales</taxon>
        <taxon>Asteraceae</taxon>
        <taxon>Asteroideae</taxon>
        <taxon>Heliantheae alliance</taxon>
        <taxon>Tageteae</taxon>
        <taxon>Tagetes</taxon>
    </lineage>
</organism>
<comment type="caution">
    <text evidence="1">The sequence shown here is derived from an EMBL/GenBank/DDBJ whole genome shotgun (WGS) entry which is preliminary data.</text>
</comment>
<gene>
    <name evidence="1" type="ORF">QVD17_35274</name>
</gene>
<evidence type="ECO:0000313" key="2">
    <source>
        <dbReference type="Proteomes" id="UP001229421"/>
    </source>
</evidence>
<proteinExistence type="predicted"/>
<protein>
    <submittedName>
        <fullName evidence="1">Uncharacterized protein</fullName>
    </submittedName>
</protein>
<reference evidence="1" key="1">
    <citation type="journal article" date="2023" name="bioRxiv">
        <title>Improved chromosome-level genome assembly for marigold (Tagetes erecta).</title>
        <authorList>
            <person name="Jiang F."/>
            <person name="Yuan L."/>
            <person name="Wang S."/>
            <person name="Wang H."/>
            <person name="Xu D."/>
            <person name="Wang A."/>
            <person name="Fan W."/>
        </authorList>
    </citation>
    <scope>NUCLEOTIDE SEQUENCE</scope>
    <source>
        <strain evidence="1">WSJ</strain>
        <tissue evidence="1">Leaf</tissue>
    </source>
</reference>
<evidence type="ECO:0000313" key="1">
    <source>
        <dbReference type="EMBL" id="KAK1413500.1"/>
    </source>
</evidence>
<sequence length="232" mass="26798">MGRDVVRQESPDKPEERSRLWCNKESFNVLDENKGTENTKGLFLDMKMLAKEMLYGSVELETHALRKMPDFLRSLFQSFSFNDHYKERTVSFSAFSPRKSGLHADAHEGTKNVDLCKQSSSHMPLRRTITSWAYDASRKMIKISRALWNRATFTIREDDLTISDEYDLLTLLSSEDIEELAQLPMDNPTNDEMGKLVESTLKSHVQSHITHLTPSLNSKQLARINRVRFIRG</sequence>